<name>A0ABD0JAT4_9CAEN</name>
<gene>
    <name evidence="2" type="ORF">BaRGS_00036681</name>
</gene>
<keyword evidence="3" id="KW-1185">Reference proteome</keyword>
<feature type="compositionally biased region" description="Polar residues" evidence="1">
    <location>
        <begin position="23"/>
        <end position="35"/>
    </location>
</feature>
<evidence type="ECO:0000313" key="2">
    <source>
        <dbReference type="EMBL" id="KAK7468098.1"/>
    </source>
</evidence>
<accession>A0ABD0JAT4</accession>
<feature type="region of interest" description="Disordered" evidence="1">
    <location>
        <begin position="1"/>
        <end position="35"/>
    </location>
</feature>
<reference evidence="2 3" key="1">
    <citation type="journal article" date="2023" name="Sci. Data">
        <title>Genome assembly of the Korean intertidal mud-creeper Batillaria attramentaria.</title>
        <authorList>
            <person name="Patra A.K."/>
            <person name="Ho P.T."/>
            <person name="Jun S."/>
            <person name="Lee S.J."/>
            <person name="Kim Y."/>
            <person name="Won Y.J."/>
        </authorList>
    </citation>
    <scope>NUCLEOTIDE SEQUENCE [LARGE SCALE GENOMIC DNA]</scope>
    <source>
        <strain evidence="2">Wonlab-2016</strain>
    </source>
</reference>
<feature type="compositionally biased region" description="Polar residues" evidence="1">
    <location>
        <begin position="1"/>
        <end position="10"/>
    </location>
</feature>
<dbReference type="EMBL" id="JACVVK020000523">
    <property type="protein sequence ID" value="KAK7468098.1"/>
    <property type="molecule type" value="Genomic_DNA"/>
</dbReference>
<organism evidence="2 3">
    <name type="scientific">Batillaria attramentaria</name>
    <dbReference type="NCBI Taxonomy" id="370345"/>
    <lineage>
        <taxon>Eukaryota</taxon>
        <taxon>Metazoa</taxon>
        <taxon>Spiralia</taxon>
        <taxon>Lophotrochozoa</taxon>
        <taxon>Mollusca</taxon>
        <taxon>Gastropoda</taxon>
        <taxon>Caenogastropoda</taxon>
        <taxon>Sorbeoconcha</taxon>
        <taxon>Cerithioidea</taxon>
        <taxon>Batillariidae</taxon>
        <taxon>Batillaria</taxon>
    </lineage>
</organism>
<comment type="caution">
    <text evidence="2">The sequence shown here is derived from an EMBL/GenBank/DDBJ whole genome shotgun (WGS) entry which is preliminary data.</text>
</comment>
<evidence type="ECO:0000313" key="3">
    <source>
        <dbReference type="Proteomes" id="UP001519460"/>
    </source>
</evidence>
<proteinExistence type="predicted"/>
<dbReference type="AlphaFoldDB" id="A0ABD0JAT4"/>
<sequence>MWDQPLTTGTRENKNSQKPVGINNDSENFQNQGHGFNSELSQRLMYFISPQRKASELRNSKTAKLCVEKCSKAVKRDAKSNNGGGLNNSDSLQYYRYNFDNPSLQTTCKQMPK</sequence>
<dbReference type="Proteomes" id="UP001519460">
    <property type="component" value="Unassembled WGS sequence"/>
</dbReference>
<protein>
    <submittedName>
        <fullName evidence="2">Uncharacterized protein</fullName>
    </submittedName>
</protein>
<evidence type="ECO:0000256" key="1">
    <source>
        <dbReference type="SAM" id="MobiDB-lite"/>
    </source>
</evidence>